<comment type="caution">
    <text evidence="2">The sequence shown here is derived from an EMBL/GenBank/DDBJ whole genome shotgun (WGS) entry which is preliminary data.</text>
</comment>
<sequence>MGEKNILNLIDGFISPGLVWLIFIIISIAGLLAIFVLRYHWDKYLYGGEFIKVSLIKNILLGGIGILWVILLLVSIIFSIKF</sequence>
<evidence type="ECO:0008006" key="4">
    <source>
        <dbReference type="Google" id="ProtNLM"/>
    </source>
</evidence>
<evidence type="ECO:0000313" key="3">
    <source>
        <dbReference type="Proteomes" id="UP000176629"/>
    </source>
</evidence>
<gene>
    <name evidence="2" type="ORF">A3A03_01605</name>
</gene>
<feature type="transmembrane region" description="Helical" evidence="1">
    <location>
        <begin position="58"/>
        <end position="80"/>
    </location>
</feature>
<name>A0A1F6XKC8_9BACT</name>
<dbReference type="AlphaFoldDB" id="A0A1F6XKC8"/>
<dbReference type="EMBL" id="MFUX01000019">
    <property type="protein sequence ID" value="OGI94543.1"/>
    <property type="molecule type" value="Genomic_DNA"/>
</dbReference>
<feature type="transmembrane region" description="Helical" evidence="1">
    <location>
        <begin position="17"/>
        <end position="37"/>
    </location>
</feature>
<dbReference type="STRING" id="1801773.A3A03_01605"/>
<keyword evidence="1" id="KW-1133">Transmembrane helix</keyword>
<protein>
    <recommendedName>
        <fullName evidence="4">DUF5671 domain-containing protein</fullName>
    </recommendedName>
</protein>
<proteinExistence type="predicted"/>
<keyword evidence="1" id="KW-0812">Transmembrane</keyword>
<evidence type="ECO:0000256" key="1">
    <source>
        <dbReference type="SAM" id="Phobius"/>
    </source>
</evidence>
<dbReference type="Proteomes" id="UP000176629">
    <property type="component" value="Unassembled WGS sequence"/>
</dbReference>
<evidence type="ECO:0000313" key="2">
    <source>
        <dbReference type="EMBL" id="OGI94543.1"/>
    </source>
</evidence>
<organism evidence="2 3">
    <name type="scientific">Candidatus Nomurabacteria bacterium RIFCSPLOWO2_01_FULL_40_18</name>
    <dbReference type="NCBI Taxonomy" id="1801773"/>
    <lineage>
        <taxon>Bacteria</taxon>
        <taxon>Candidatus Nomuraibacteriota</taxon>
    </lineage>
</organism>
<reference evidence="2 3" key="1">
    <citation type="journal article" date="2016" name="Nat. Commun.">
        <title>Thousands of microbial genomes shed light on interconnected biogeochemical processes in an aquifer system.</title>
        <authorList>
            <person name="Anantharaman K."/>
            <person name="Brown C.T."/>
            <person name="Hug L.A."/>
            <person name="Sharon I."/>
            <person name="Castelle C.J."/>
            <person name="Probst A.J."/>
            <person name="Thomas B.C."/>
            <person name="Singh A."/>
            <person name="Wilkins M.J."/>
            <person name="Karaoz U."/>
            <person name="Brodie E.L."/>
            <person name="Williams K.H."/>
            <person name="Hubbard S.S."/>
            <person name="Banfield J.F."/>
        </authorList>
    </citation>
    <scope>NUCLEOTIDE SEQUENCE [LARGE SCALE GENOMIC DNA]</scope>
</reference>
<accession>A0A1F6XKC8</accession>
<keyword evidence="1" id="KW-0472">Membrane</keyword>